<dbReference type="UniPathway" id="UPA00219"/>
<comment type="similarity">
    <text evidence="2">Belongs to the CobB/CobQ family. GatD subfamily.</text>
</comment>
<feature type="active site" description="Nucleophile" evidence="2">
    <location>
        <position position="100"/>
    </location>
</feature>
<dbReference type="OrthoDB" id="9782045at2"/>
<dbReference type="Gene3D" id="3.40.50.880">
    <property type="match status" value="1"/>
</dbReference>
<dbReference type="Pfam" id="PF07685">
    <property type="entry name" value="GATase_3"/>
    <property type="match status" value="1"/>
</dbReference>
<dbReference type="InterPro" id="IPR043702">
    <property type="entry name" value="Lipid_II_synth_GatD"/>
</dbReference>
<dbReference type="GO" id="GO:0009252">
    <property type="term" value="P:peptidoglycan biosynthetic process"/>
    <property type="evidence" value="ECO:0007669"/>
    <property type="project" value="UniProtKB-UniRule"/>
</dbReference>
<comment type="pathway">
    <text evidence="2">Cell wall biogenesis; peptidoglycan biosynthesis.</text>
</comment>
<dbReference type="InterPro" id="IPR029062">
    <property type="entry name" value="Class_I_gatase-like"/>
</dbReference>
<feature type="active site" evidence="2">
    <location>
        <position position="202"/>
    </location>
</feature>
<keyword evidence="2" id="KW-0961">Cell wall biogenesis/degradation</keyword>
<keyword evidence="2" id="KW-0436">Ligase</keyword>
<sequence>MVQTDLRALRLVHLYPDLLNLYGDRGNIITLLRRCEWRGIPLAVERVSLNDRFAFADADLVFMGGGSDREQTLLFRDFQQHKGPALVEAAEAGLPLLSVCGGYQLLGRYYRTHTGEEMPGLGLFDAWTEAGSTRLIGNVVAEAPFLGEGVGLVGFENHSGRTFLGDRGGIRPLAQVVAGHGNNGKDKGEGAVYKNAIGTYLHGPVLPKNPALADWLLARALERRYGDGSLTPLADHWERTAHDSVARRFASR</sequence>
<dbReference type="GO" id="GO:0071555">
    <property type="term" value="P:cell wall organization"/>
    <property type="evidence" value="ECO:0007669"/>
    <property type="project" value="UniProtKB-KW"/>
</dbReference>
<evidence type="ECO:0000313" key="4">
    <source>
        <dbReference type="EMBL" id="MZP29308.1"/>
    </source>
</evidence>
<dbReference type="Proteomes" id="UP000463470">
    <property type="component" value="Unassembled WGS sequence"/>
</dbReference>
<comment type="function">
    <text evidence="2">The lipid II isoglutaminyl synthase complex catalyzes the formation of alpha-D-isoglutamine in the cell wall lipid II stem peptide. The GatD subunit catalyzes the hydrolysis of glutamine to glutamate and ammonia. The resulting ammonia molecule is channeled to the active site of MurT.</text>
</comment>
<dbReference type="SUPFAM" id="SSF52317">
    <property type="entry name" value="Class I glutamine amidotransferase-like"/>
    <property type="match status" value="1"/>
</dbReference>
<dbReference type="HAMAP" id="MF_02213">
    <property type="entry name" value="Lipid_II_synth_GatD"/>
    <property type="match status" value="1"/>
</dbReference>
<name>A0A845L6C6_9FIRM</name>
<keyword evidence="1 2" id="KW-0315">Glutamine amidotransferase</keyword>
<dbReference type="InterPro" id="IPR033949">
    <property type="entry name" value="CobQ_GATase1"/>
</dbReference>
<comment type="caution">
    <text evidence="4">The sequence shown here is derived from an EMBL/GenBank/DDBJ whole genome shotgun (WGS) entry which is preliminary data.</text>
</comment>
<dbReference type="PANTHER" id="PTHR21343:SF9">
    <property type="entry name" value="LIPID II ISOGLUTAMINYL SYNTHASE (GLUTAMINE-HYDROLYZING) SUBUNIT GATD"/>
    <property type="match status" value="1"/>
</dbReference>
<reference evidence="4 5" key="1">
    <citation type="submission" date="2020-01" db="EMBL/GenBank/DDBJ databases">
        <title>Whole-genome sequence of Heliobacterium undosum DSM 13378.</title>
        <authorList>
            <person name="Kyndt J.A."/>
            <person name="Meyer T.E."/>
        </authorList>
    </citation>
    <scope>NUCLEOTIDE SEQUENCE [LARGE SCALE GENOMIC DNA]</scope>
    <source>
        <strain evidence="4 5">DSM 13378</strain>
    </source>
</reference>
<dbReference type="GO" id="GO:0016740">
    <property type="term" value="F:transferase activity"/>
    <property type="evidence" value="ECO:0007669"/>
    <property type="project" value="UniProtKB-KW"/>
</dbReference>
<evidence type="ECO:0000313" key="5">
    <source>
        <dbReference type="Proteomes" id="UP000463470"/>
    </source>
</evidence>
<dbReference type="GO" id="GO:0140282">
    <property type="term" value="F:carbon-nitrogen ligase activity on lipid II"/>
    <property type="evidence" value="ECO:0007669"/>
    <property type="project" value="UniProtKB-UniRule"/>
</dbReference>
<keyword evidence="2" id="KW-0378">Hydrolase</keyword>
<dbReference type="InterPro" id="IPR011698">
    <property type="entry name" value="GATase_3"/>
</dbReference>
<accession>A0A845L6C6</accession>
<feature type="binding site" evidence="2">
    <location>
        <position position="134"/>
    </location>
    <ligand>
        <name>substrate</name>
    </ligand>
</feature>
<dbReference type="AlphaFoldDB" id="A0A845L6C6"/>
<dbReference type="EC" id="3.5.1.2" evidence="2"/>
<keyword evidence="5" id="KW-1185">Reference proteome</keyword>
<evidence type="ECO:0000259" key="3">
    <source>
        <dbReference type="Pfam" id="PF07685"/>
    </source>
</evidence>
<protein>
    <recommendedName>
        <fullName evidence="2">Lipid II isoglutaminyl synthase (glutamine-hydrolyzing) subunit GatD</fullName>
        <ecNumber evidence="2">6.3.5.13</ecNumber>
    </recommendedName>
    <alternativeName>
        <fullName evidence="2">Lipid II isoglutaminyl synthase glutaminase subunit</fullName>
        <ecNumber evidence="2">3.5.1.2</ecNumber>
    </alternativeName>
</protein>
<keyword evidence="4" id="KW-0808">Transferase</keyword>
<dbReference type="EC" id="6.3.5.13" evidence="2"/>
<keyword evidence="2" id="KW-0133">Cell shape</keyword>
<comment type="catalytic activity">
    <reaction evidence="2">
        <text>L-glutamine + H2O = L-glutamate + NH4(+)</text>
        <dbReference type="Rhea" id="RHEA:15889"/>
        <dbReference type="ChEBI" id="CHEBI:15377"/>
        <dbReference type="ChEBI" id="CHEBI:28938"/>
        <dbReference type="ChEBI" id="CHEBI:29985"/>
        <dbReference type="ChEBI" id="CHEBI:58359"/>
        <dbReference type="EC" id="3.5.1.2"/>
    </reaction>
</comment>
<dbReference type="CDD" id="cd01750">
    <property type="entry name" value="GATase1_CobQ"/>
    <property type="match status" value="1"/>
</dbReference>
<gene>
    <name evidence="2" type="primary">gatD</name>
    <name evidence="4" type="ORF">GTO91_06250</name>
</gene>
<evidence type="ECO:0000256" key="2">
    <source>
        <dbReference type="HAMAP-Rule" id="MF_02213"/>
    </source>
</evidence>
<comment type="subunit">
    <text evidence="2">Forms a heterodimer with MurT.</text>
</comment>
<keyword evidence="2" id="KW-0573">Peptidoglycan synthesis</keyword>
<dbReference type="GO" id="GO:0009236">
    <property type="term" value="P:cobalamin biosynthetic process"/>
    <property type="evidence" value="ECO:0007669"/>
    <property type="project" value="InterPro"/>
</dbReference>
<dbReference type="GO" id="GO:0004359">
    <property type="term" value="F:glutaminase activity"/>
    <property type="evidence" value="ECO:0007669"/>
    <property type="project" value="UniProtKB-UniRule"/>
</dbReference>
<dbReference type="PROSITE" id="PS51274">
    <property type="entry name" value="GATASE_COBBQ"/>
    <property type="match status" value="1"/>
</dbReference>
<proteinExistence type="inferred from homology"/>
<feature type="domain" description="CobB/CobQ-like glutamine amidotransferase" evidence="3">
    <location>
        <begin position="11"/>
        <end position="209"/>
    </location>
</feature>
<evidence type="ECO:0000256" key="1">
    <source>
        <dbReference type="ARBA" id="ARBA00022962"/>
    </source>
</evidence>
<organism evidence="4 5">
    <name type="scientific">Heliomicrobium undosum</name>
    <dbReference type="NCBI Taxonomy" id="121734"/>
    <lineage>
        <taxon>Bacteria</taxon>
        <taxon>Bacillati</taxon>
        <taxon>Bacillota</taxon>
        <taxon>Clostridia</taxon>
        <taxon>Eubacteriales</taxon>
        <taxon>Heliobacteriaceae</taxon>
        <taxon>Heliomicrobium</taxon>
    </lineage>
</organism>
<dbReference type="GO" id="GO:0008360">
    <property type="term" value="P:regulation of cell shape"/>
    <property type="evidence" value="ECO:0007669"/>
    <property type="project" value="UniProtKB-KW"/>
</dbReference>
<dbReference type="RefSeq" id="WP_161256480.1">
    <property type="nucleotide sequence ID" value="NZ_WXEY01000004.1"/>
</dbReference>
<comment type="catalytic activity">
    <reaction evidence="2">
        <text>beta-D-GlcNAc-(1-&gt;4)-Mur2Ac(oyl-L-Ala-gamma-D-Glu-L-Lys-D-Ala-D-Ala)-di-trans,octa-cis-undecaprenyl diphosphate + L-glutamine + ATP + H2O = beta-D-GlcNAc-(1-&gt;4)-Mur2Ac(oyl-L-Ala-D-isoglutaminyl-L-Lys-D-Ala-D-Ala)-di-trans,octa-cis-undecaprenyl diphosphate + L-glutamate + ADP + phosphate + H(+)</text>
        <dbReference type="Rhea" id="RHEA:57928"/>
        <dbReference type="ChEBI" id="CHEBI:15377"/>
        <dbReference type="ChEBI" id="CHEBI:15378"/>
        <dbReference type="ChEBI" id="CHEBI:29985"/>
        <dbReference type="ChEBI" id="CHEBI:30616"/>
        <dbReference type="ChEBI" id="CHEBI:43474"/>
        <dbReference type="ChEBI" id="CHEBI:58359"/>
        <dbReference type="ChEBI" id="CHEBI:60033"/>
        <dbReference type="ChEBI" id="CHEBI:62233"/>
        <dbReference type="ChEBI" id="CHEBI:456216"/>
        <dbReference type="EC" id="6.3.5.13"/>
    </reaction>
</comment>
<dbReference type="EMBL" id="WXEY01000004">
    <property type="protein sequence ID" value="MZP29308.1"/>
    <property type="molecule type" value="Genomic_DNA"/>
</dbReference>
<dbReference type="PANTHER" id="PTHR21343">
    <property type="entry name" value="DETHIOBIOTIN SYNTHETASE"/>
    <property type="match status" value="1"/>
</dbReference>